<reference evidence="3" key="2">
    <citation type="submission" date="2020-11" db="EMBL/GenBank/DDBJ databases">
        <authorList>
            <person name="McCartney M.A."/>
            <person name="Auch B."/>
            <person name="Kono T."/>
            <person name="Mallez S."/>
            <person name="Becker A."/>
            <person name="Gohl D.M."/>
            <person name="Silverstein K.A.T."/>
            <person name="Koren S."/>
            <person name="Bechman K.B."/>
            <person name="Herman A."/>
            <person name="Abrahante J.E."/>
            <person name="Garbe J."/>
        </authorList>
    </citation>
    <scope>NUCLEOTIDE SEQUENCE</scope>
    <source>
        <strain evidence="3">Duluth1</strain>
        <tissue evidence="3">Whole animal</tissue>
    </source>
</reference>
<dbReference type="Pfam" id="PF01026">
    <property type="entry name" value="TatD_DNase"/>
    <property type="match status" value="1"/>
</dbReference>
<sequence length="262" mass="28710">MSLLTLEQHEEFLAHFSSEQWSDPVQEGMEADVSSTSADGCPDEEVVVEKRIEDEDGISSTSADAQKAVIASESSSASPRRTWLPGYSPEESVNLSDMEVVDEVVAEEPVVREALRRVRFTPVVPFNFYSVDSHFHLDRLCARIGISPVNFAKAVRRVRPEENVGLDGAVAVWCDPSTYPTKRQVSQLRKSKVVSVLVIHPGKVIEGDVEKLATMLDSYEVVGLGEVGLDGTKGDPELQRRTLDEAIKGDTFSCAADPSALF</sequence>
<dbReference type="SUPFAM" id="SSF51556">
    <property type="entry name" value="Metallo-dependent hydrolases"/>
    <property type="match status" value="1"/>
</dbReference>
<protein>
    <submittedName>
        <fullName evidence="3">Uncharacterized protein</fullName>
    </submittedName>
</protein>
<evidence type="ECO:0000256" key="2">
    <source>
        <dbReference type="SAM" id="MobiDB-lite"/>
    </source>
</evidence>
<name>A0A9D3Y0D8_DREPO</name>
<dbReference type="AlphaFoldDB" id="A0A9D3Y0D8"/>
<dbReference type="Proteomes" id="UP000828390">
    <property type="component" value="Unassembled WGS sequence"/>
</dbReference>
<evidence type="ECO:0000256" key="1">
    <source>
        <dbReference type="ARBA" id="ARBA00009275"/>
    </source>
</evidence>
<organism evidence="3 4">
    <name type="scientific">Dreissena polymorpha</name>
    <name type="common">Zebra mussel</name>
    <name type="synonym">Mytilus polymorpha</name>
    <dbReference type="NCBI Taxonomy" id="45954"/>
    <lineage>
        <taxon>Eukaryota</taxon>
        <taxon>Metazoa</taxon>
        <taxon>Spiralia</taxon>
        <taxon>Lophotrochozoa</taxon>
        <taxon>Mollusca</taxon>
        <taxon>Bivalvia</taxon>
        <taxon>Autobranchia</taxon>
        <taxon>Heteroconchia</taxon>
        <taxon>Euheterodonta</taxon>
        <taxon>Imparidentia</taxon>
        <taxon>Neoheterodontei</taxon>
        <taxon>Myida</taxon>
        <taxon>Dreissenoidea</taxon>
        <taxon>Dreissenidae</taxon>
        <taxon>Dreissena</taxon>
    </lineage>
</organism>
<dbReference type="Gene3D" id="3.20.20.140">
    <property type="entry name" value="Metal-dependent hydrolases"/>
    <property type="match status" value="1"/>
</dbReference>
<dbReference type="GO" id="GO:0016788">
    <property type="term" value="F:hydrolase activity, acting on ester bonds"/>
    <property type="evidence" value="ECO:0007669"/>
    <property type="project" value="InterPro"/>
</dbReference>
<proteinExistence type="inferred from homology"/>
<evidence type="ECO:0000313" key="4">
    <source>
        <dbReference type="Proteomes" id="UP000828390"/>
    </source>
</evidence>
<feature type="region of interest" description="Disordered" evidence="2">
    <location>
        <begin position="17"/>
        <end position="73"/>
    </location>
</feature>
<keyword evidence="4" id="KW-1185">Reference proteome</keyword>
<comment type="similarity">
    <text evidence="1">Belongs to the metallo-dependent hydrolases superfamily. TatD-type hydrolase family.</text>
</comment>
<evidence type="ECO:0000313" key="3">
    <source>
        <dbReference type="EMBL" id="KAH3690042.1"/>
    </source>
</evidence>
<reference evidence="3" key="1">
    <citation type="journal article" date="2019" name="bioRxiv">
        <title>The Genome of the Zebra Mussel, Dreissena polymorpha: A Resource for Invasive Species Research.</title>
        <authorList>
            <person name="McCartney M.A."/>
            <person name="Auch B."/>
            <person name="Kono T."/>
            <person name="Mallez S."/>
            <person name="Zhang Y."/>
            <person name="Obille A."/>
            <person name="Becker A."/>
            <person name="Abrahante J.E."/>
            <person name="Garbe J."/>
            <person name="Badalamenti J.P."/>
            <person name="Herman A."/>
            <person name="Mangelson H."/>
            <person name="Liachko I."/>
            <person name="Sullivan S."/>
            <person name="Sone E.D."/>
            <person name="Koren S."/>
            <person name="Silverstein K.A.T."/>
            <person name="Beckman K.B."/>
            <person name="Gohl D.M."/>
        </authorList>
    </citation>
    <scope>NUCLEOTIDE SEQUENCE</scope>
    <source>
        <strain evidence="3">Duluth1</strain>
        <tissue evidence="3">Whole animal</tissue>
    </source>
</reference>
<gene>
    <name evidence="3" type="ORF">DPMN_191789</name>
</gene>
<accession>A0A9D3Y0D8</accession>
<dbReference type="InterPro" id="IPR001130">
    <property type="entry name" value="TatD-like"/>
</dbReference>
<comment type="caution">
    <text evidence="3">The sequence shown here is derived from an EMBL/GenBank/DDBJ whole genome shotgun (WGS) entry which is preliminary data.</text>
</comment>
<dbReference type="InterPro" id="IPR032466">
    <property type="entry name" value="Metal_Hydrolase"/>
</dbReference>
<dbReference type="EMBL" id="JAIWYP010000082">
    <property type="protein sequence ID" value="KAH3690042.1"/>
    <property type="molecule type" value="Genomic_DNA"/>
</dbReference>